<evidence type="ECO:0000256" key="1">
    <source>
        <dbReference type="SAM" id="Coils"/>
    </source>
</evidence>
<organism evidence="2 3">
    <name type="scientific">Giardia intestinalis (strain P15)</name>
    <name type="common">Giardia lamblia</name>
    <dbReference type="NCBI Taxonomy" id="658858"/>
    <lineage>
        <taxon>Eukaryota</taxon>
        <taxon>Metamonada</taxon>
        <taxon>Diplomonadida</taxon>
        <taxon>Hexamitidae</taxon>
        <taxon>Giardiinae</taxon>
        <taxon>Giardia</taxon>
    </lineage>
</organism>
<reference evidence="2 3" key="1">
    <citation type="journal article" date="2010" name="BMC Genomics">
        <title>Genome analysis and comparative genomics of a Giardia intestinalis assemblage E isolate.</title>
        <authorList>
            <person name="Jerlstrom-Hultqvist J."/>
            <person name="Franzen O."/>
            <person name="Ankarklev J."/>
            <person name="Xu F."/>
            <person name="Nohynkova E."/>
            <person name="Andersson J.O."/>
            <person name="Svard S.G."/>
            <person name="Andersson B."/>
        </authorList>
    </citation>
    <scope>NUCLEOTIDE SEQUENCE [LARGE SCALE GENOMIC DNA]</scope>
    <source>
        <strain evidence="2 3">P15</strain>
    </source>
</reference>
<dbReference type="VEuPathDB" id="GiardiaDB:GLP15_1919"/>
<dbReference type="InterPro" id="IPR036770">
    <property type="entry name" value="Ankyrin_rpt-contain_sf"/>
</dbReference>
<dbReference type="PANTHER" id="PTHR24184:SF11">
    <property type="entry name" value="ANKYRIN REPEAT AND SOCS BOX CONTAINING 3"/>
    <property type="match status" value="1"/>
</dbReference>
<feature type="coiled-coil region" evidence="1">
    <location>
        <begin position="339"/>
        <end position="377"/>
    </location>
</feature>
<dbReference type="PANTHER" id="PTHR24184">
    <property type="entry name" value="SI:CH211-189E2.2"/>
    <property type="match status" value="1"/>
</dbReference>
<dbReference type="OrthoDB" id="10255000at2759"/>
<feature type="coiled-coil region" evidence="1">
    <location>
        <begin position="272"/>
        <end position="306"/>
    </location>
</feature>
<dbReference type="Proteomes" id="UP000008974">
    <property type="component" value="Unassembled WGS sequence"/>
</dbReference>
<dbReference type="STRING" id="658858.E1F620"/>
<comment type="caution">
    <text evidence="2">The sequence shown here is derived from an EMBL/GenBank/DDBJ whole genome shotgun (WGS) entry which is preliminary data.</text>
</comment>
<feature type="coiled-coil region" evidence="1">
    <location>
        <begin position="629"/>
        <end position="754"/>
    </location>
</feature>
<dbReference type="Gene3D" id="1.25.40.20">
    <property type="entry name" value="Ankyrin repeat-containing domain"/>
    <property type="match status" value="2"/>
</dbReference>
<dbReference type="OMA" id="GRDAFML"/>
<dbReference type="SUPFAM" id="SSF48403">
    <property type="entry name" value="Ankyrin repeat"/>
    <property type="match status" value="1"/>
</dbReference>
<accession>E1F620</accession>
<dbReference type="SMART" id="SM00248">
    <property type="entry name" value="ANK"/>
    <property type="match status" value="5"/>
</dbReference>
<evidence type="ECO:0000313" key="2">
    <source>
        <dbReference type="EMBL" id="EFO62083.1"/>
    </source>
</evidence>
<protein>
    <submittedName>
        <fullName evidence="2">Spindle pole protein, putative</fullName>
    </submittedName>
</protein>
<name>E1F620_GIAIA</name>
<dbReference type="AlphaFoldDB" id="E1F620"/>
<dbReference type="Pfam" id="PF12796">
    <property type="entry name" value="Ank_2"/>
    <property type="match status" value="1"/>
</dbReference>
<sequence>MHYGIIICAKAFKLSTMAPRTWFDAARANNCALVTETVDVYARSVSDEGDTALILAAENNALDVAKVLITREACMINKAGLTALMQAALMNCAETAELLAPLEANISMPDGRDAFMLASSRGNIEVMKVIHPYFALRTDQSGFSALDHAVLENREHAVKFILQMRVTTLKDLETALFLAVEKEYTHIHELLREKSASLLGSNSRDSHRYDHLIRNPSLGNSFMQASTVSQTTKSDERAVNFSQNTSPRSSVATDKPGAITLDQAEDADTLAITTLRNSNTLLRKENDRLKEQIKTLQEQLNASADILNVISATNSPHGNPFSVDSEILNRRAGSLRMPMESDEDDIDALRRRYDQQLASERARADALESKLQKYIKATKLDGGSDYLKVALSERDKEIAQLVHEFVDKMADLSLSGESDRSIAQLQKDIGDNVSSDVDVVLIENPHLKVLRSLLERLCSTDKTYLSEDRKGVFEVLELSIARIKTPLDGSQELAPCAVKPISNFEPHPSEQLCPQRLVETSDKSVETSTIDVAVAQNQQQPDSESCSLLIPDMTIGAIASREAQSQGELIPPTPVIDNFKGVEYYKELLKQKEAEIARLSLNTLAPVTVPEGDDPDALKKIIMARMHDIRCLIVENNQLEKDVATLRQELNQHDSERLLKQLQEKEDQISSLQRELFNTIQLQTRPITIHGCTSEEHKQKLEELSRANDALARENARLANALVAAKAGTDRDRLKELTNSNRILLDELHSKDEEIETLKMSMTLSESVVSPTTTLEKLDTLTNQLNERDATIQSLLESLRAQEEAFVGLQAVLRDKEAEVESMRNATISQERAVTHVITASQIQTNSARNSRTLSPILYREDDETLTLRKSLRTTTAELSSLKEKLSEVGLLEDGSLDIKALKESAKHISTRLSIDDKPVETERISKYGDFSQKFIGIADESPFIDVKK</sequence>
<dbReference type="EMBL" id="ACVC01000194">
    <property type="protein sequence ID" value="EFO62083.1"/>
    <property type="molecule type" value="Genomic_DNA"/>
</dbReference>
<proteinExistence type="predicted"/>
<gene>
    <name evidence="2" type="ORF">GLP15_1919</name>
</gene>
<dbReference type="InterPro" id="IPR002110">
    <property type="entry name" value="Ankyrin_rpt"/>
</dbReference>
<evidence type="ECO:0000313" key="3">
    <source>
        <dbReference type="Proteomes" id="UP000008974"/>
    </source>
</evidence>
<keyword evidence="1" id="KW-0175">Coiled coil</keyword>